<dbReference type="Gene3D" id="2.40.170.20">
    <property type="entry name" value="TonB-dependent receptor, beta-barrel domain"/>
    <property type="match status" value="1"/>
</dbReference>
<dbReference type="RefSeq" id="WP_129002405.1">
    <property type="nucleotide sequence ID" value="NZ_SDHZ01000001.1"/>
</dbReference>
<sequence>MKESFVQRSRFKMVYWLYACLFFLPVLLQAQATSRVSGTVTNEKGDPVSAATVSIKGTTQAVITDDQGHFNIAASRGQVLVISYIGYADKEVTVAGNTNITVSLASRLETLEDVVVIGYGAQRKKDLTGSVAVVSPKEMKKVAASDVGQMLQGRAAGINVTSDGQPGAMPVIKIRGTTSFGDQTPLYVVDGVMLLNPPRDFSPNDIESIQILKDGTAAAIYGATGANGVVIITTKQGKKNAPLRVDYNGYYGLDRVAQKIPVANRVGYQMLNNESQLNGGQTVAPANDPQNPRYINNVDVDWQKEGLKTGHRMNHNLNLSGGGANVTYNASLDYFKQEGTFVGNGPDYNRYTARFNSTQEKGIFKFGQSISYTHSKENTLTYRTDVLTGGRPPLINDMVINIPTMKVYDPEMPQGYGGTQSDLQRAISLNVVAINKLFTNFTEVDRTFGVAWAEAQLIKSGGHSLKYKVNVSYDKTIARDFLYQPVFDLGFFFKQNTSRLDDNSRVYTNGLFENFLTYDKSFGKHTINVVTGTSYTKNSTLNRYAHSENVDPDYPVLDNGDNRTTSGYRDEFTFFGIFGRVNYSYGDKYLLTANIRRDGSSRFAPENKYGYFPGVSAGWRISNEEFIHLPSFISELKLRGGWGQLGNANIRNYGYQAYLNPNIVYSFAGTRVIGGLQTAVVDPNIRWETKTTSNVGFDAVFLNGKFDLTAEYYNNKSTDLLVDVPIPGSVGSTNTAVLTNAASLRNRGVEIAAGYHKRKGAFTFDINANFTTLSNKVLQLGGNESQRIVGGFITKVGHTMGQHYGWVTDGIFQNQADIDNSPFQNAATAPGDFKFKDLSGPEGKPDGIIDAYDRTTLGNSLPKYYFGLTFSAAYKGFDFTLFTSGSGGFVINSSLYRALMHTTDYINYHEDALNRWTPQNPNNEYSRLVANDPNQNGRDSDRKGWLQKGDYLRLNTVSLGYTLPKQFTGKAVSSLRVYVTAQNVYTFQGYKSFNPDYAQSRVWEPGYDAGSYPTPRTIMFGVQASF</sequence>
<reference evidence="12 13" key="1">
    <citation type="submission" date="2019-01" db="EMBL/GenBank/DDBJ databases">
        <title>Filimonas sp. strain TTM-71.</title>
        <authorList>
            <person name="Chen W.-M."/>
        </authorList>
    </citation>
    <scope>NUCLEOTIDE SEQUENCE [LARGE SCALE GENOMIC DNA]</scope>
    <source>
        <strain evidence="12 13">TTM-71</strain>
    </source>
</reference>
<evidence type="ECO:0000259" key="11">
    <source>
        <dbReference type="Pfam" id="PF07715"/>
    </source>
</evidence>
<dbReference type="InterPro" id="IPR012910">
    <property type="entry name" value="Plug_dom"/>
</dbReference>
<dbReference type="PROSITE" id="PS52016">
    <property type="entry name" value="TONB_DEPENDENT_REC_3"/>
    <property type="match status" value="1"/>
</dbReference>
<dbReference type="InterPro" id="IPR039426">
    <property type="entry name" value="TonB-dep_rcpt-like"/>
</dbReference>
<evidence type="ECO:0000259" key="10">
    <source>
        <dbReference type="Pfam" id="PF00593"/>
    </source>
</evidence>
<accession>A0A4Q1DCH2</accession>
<dbReference type="NCBIfam" id="TIGR04056">
    <property type="entry name" value="OMP_RagA_SusC"/>
    <property type="match status" value="1"/>
</dbReference>
<dbReference type="AlphaFoldDB" id="A0A4Q1DCH2"/>
<dbReference type="Gene3D" id="2.60.40.1120">
    <property type="entry name" value="Carboxypeptidase-like, regulatory domain"/>
    <property type="match status" value="1"/>
</dbReference>
<evidence type="ECO:0000256" key="9">
    <source>
        <dbReference type="RuleBase" id="RU003357"/>
    </source>
</evidence>
<evidence type="ECO:0000256" key="1">
    <source>
        <dbReference type="ARBA" id="ARBA00004571"/>
    </source>
</evidence>
<proteinExistence type="inferred from homology"/>
<dbReference type="SUPFAM" id="SSF56935">
    <property type="entry name" value="Porins"/>
    <property type="match status" value="1"/>
</dbReference>
<evidence type="ECO:0000256" key="8">
    <source>
        <dbReference type="PROSITE-ProRule" id="PRU01360"/>
    </source>
</evidence>
<dbReference type="Gene3D" id="2.170.130.10">
    <property type="entry name" value="TonB-dependent receptor, plug domain"/>
    <property type="match status" value="1"/>
</dbReference>
<keyword evidence="12" id="KW-0675">Receptor</keyword>
<feature type="domain" description="TonB-dependent receptor-like beta-barrel" evidence="10">
    <location>
        <begin position="459"/>
        <end position="983"/>
    </location>
</feature>
<dbReference type="SUPFAM" id="SSF49464">
    <property type="entry name" value="Carboxypeptidase regulatory domain-like"/>
    <property type="match status" value="1"/>
</dbReference>
<dbReference type="Proteomes" id="UP000290545">
    <property type="component" value="Unassembled WGS sequence"/>
</dbReference>
<dbReference type="InterPro" id="IPR023996">
    <property type="entry name" value="TonB-dep_OMP_SusC/RagA"/>
</dbReference>
<dbReference type="NCBIfam" id="TIGR04057">
    <property type="entry name" value="SusC_RagA_signa"/>
    <property type="match status" value="1"/>
</dbReference>
<keyword evidence="3 8" id="KW-1134">Transmembrane beta strand</keyword>
<evidence type="ECO:0000256" key="7">
    <source>
        <dbReference type="ARBA" id="ARBA00023237"/>
    </source>
</evidence>
<dbReference type="InterPro" id="IPR000531">
    <property type="entry name" value="Beta-barrel_TonB"/>
</dbReference>
<evidence type="ECO:0000313" key="13">
    <source>
        <dbReference type="Proteomes" id="UP000290545"/>
    </source>
</evidence>
<keyword evidence="6 8" id="KW-0472">Membrane</keyword>
<keyword evidence="7 8" id="KW-0998">Cell outer membrane</keyword>
<evidence type="ECO:0000256" key="4">
    <source>
        <dbReference type="ARBA" id="ARBA00022692"/>
    </source>
</evidence>
<dbReference type="GO" id="GO:0009279">
    <property type="term" value="C:cell outer membrane"/>
    <property type="evidence" value="ECO:0007669"/>
    <property type="project" value="UniProtKB-SubCell"/>
</dbReference>
<dbReference type="Pfam" id="PF00593">
    <property type="entry name" value="TonB_dep_Rec_b-barrel"/>
    <property type="match status" value="1"/>
</dbReference>
<gene>
    <name evidence="12" type="ORF">ESB13_07595</name>
</gene>
<comment type="similarity">
    <text evidence="8 9">Belongs to the TonB-dependent receptor family.</text>
</comment>
<evidence type="ECO:0000256" key="6">
    <source>
        <dbReference type="ARBA" id="ARBA00023136"/>
    </source>
</evidence>
<dbReference type="InterPro" id="IPR037066">
    <property type="entry name" value="Plug_dom_sf"/>
</dbReference>
<keyword evidence="5 9" id="KW-0798">TonB box</keyword>
<protein>
    <submittedName>
        <fullName evidence="12">TonB-dependent receptor</fullName>
    </submittedName>
</protein>
<organism evidence="12 13">
    <name type="scientific">Filimonas effusa</name>
    <dbReference type="NCBI Taxonomy" id="2508721"/>
    <lineage>
        <taxon>Bacteria</taxon>
        <taxon>Pseudomonadati</taxon>
        <taxon>Bacteroidota</taxon>
        <taxon>Chitinophagia</taxon>
        <taxon>Chitinophagales</taxon>
        <taxon>Chitinophagaceae</taxon>
        <taxon>Filimonas</taxon>
    </lineage>
</organism>
<keyword evidence="13" id="KW-1185">Reference proteome</keyword>
<comment type="subcellular location">
    <subcellularLocation>
        <location evidence="1 8">Cell outer membrane</location>
        <topology evidence="1 8">Multi-pass membrane protein</topology>
    </subcellularLocation>
</comment>
<dbReference type="Pfam" id="PF07715">
    <property type="entry name" value="Plug"/>
    <property type="match status" value="1"/>
</dbReference>
<keyword evidence="4 8" id="KW-0812">Transmembrane</keyword>
<dbReference type="InterPro" id="IPR036942">
    <property type="entry name" value="Beta-barrel_TonB_sf"/>
</dbReference>
<evidence type="ECO:0000256" key="5">
    <source>
        <dbReference type="ARBA" id="ARBA00023077"/>
    </source>
</evidence>
<dbReference type="OrthoDB" id="9768177at2"/>
<dbReference type="InterPro" id="IPR023997">
    <property type="entry name" value="TonB-dep_OMP_SusC/RagA_CS"/>
</dbReference>
<evidence type="ECO:0000256" key="3">
    <source>
        <dbReference type="ARBA" id="ARBA00022452"/>
    </source>
</evidence>
<evidence type="ECO:0000256" key="2">
    <source>
        <dbReference type="ARBA" id="ARBA00022448"/>
    </source>
</evidence>
<comment type="caution">
    <text evidence="12">The sequence shown here is derived from an EMBL/GenBank/DDBJ whole genome shotgun (WGS) entry which is preliminary data.</text>
</comment>
<name>A0A4Q1DCH2_9BACT</name>
<dbReference type="EMBL" id="SDHZ01000001">
    <property type="protein sequence ID" value="RXK86658.1"/>
    <property type="molecule type" value="Genomic_DNA"/>
</dbReference>
<feature type="domain" description="TonB-dependent receptor plug" evidence="11">
    <location>
        <begin position="124"/>
        <end position="229"/>
    </location>
</feature>
<keyword evidence="2 8" id="KW-0813">Transport</keyword>
<dbReference type="InterPro" id="IPR008969">
    <property type="entry name" value="CarboxyPept-like_regulatory"/>
</dbReference>
<dbReference type="Pfam" id="PF13715">
    <property type="entry name" value="CarbopepD_reg_2"/>
    <property type="match status" value="1"/>
</dbReference>
<evidence type="ECO:0000313" key="12">
    <source>
        <dbReference type="EMBL" id="RXK86658.1"/>
    </source>
</evidence>